<sequence length="244" mass="26463">MAERYGPSTDAHATATVSPLPESIRRHLGVSLGEAYAELTDVPPSDGLAKLIARLERALASLGEKDAKAFQDDFIAAVPSLHHFAMSLTKNAAMADDLVQDTLLRAWRSRARFEPGTNLGAWLFTIMRNAFYTAHRRHGREVPDTDGDHAGRLVALPAQSGHLDLQDAEAALARLPAPMRQALVLVAVENLSYEEAAAVMSCRIGTVKSRVWRAREQLASLLGYDAAEVGVDRVTLSALAESNR</sequence>
<dbReference type="InterPro" id="IPR013324">
    <property type="entry name" value="RNA_pol_sigma_r3/r4-like"/>
</dbReference>
<evidence type="ECO:0000256" key="2">
    <source>
        <dbReference type="ARBA" id="ARBA00023015"/>
    </source>
</evidence>
<protein>
    <recommendedName>
        <fullName evidence="6">RNA polymerase sigma factor</fullName>
    </recommendedName>
</protein>
<keyword evidence="5 6" id="KW-0804">Transcription</keyword>
<dbReference type="EMBL" id="BPQP01000056">
    <property type="protein sequence ID" value="GJD96164.1"/>
    <property type="molecule type" value="Genomic_DNA"/>
</dbReference>
<evidence type="ECO:0000256" key="4">
    <source>
        <dbReference type="ARBA" id="ARBA00023125"/>
    </source>
</evidence>
<name>A0ABQ4S2L8_9HYPH</name>
<dbReference type="Gene3D" id="1.10.10.10">
    <property type="entry name" value="Winged helix-like DNA-binding domain superfamily/Winged helix DNA-binding domain"/>
    <property type="match status" value="1"/>
</dbReference>
<evidence type="ECO:0000256" key="1">
    <source>
        <dbReference type="ARBA" id="ARBA00010641"/>
    </source>
</evidence>
<evidence type="ECO:0000259" key="8">
    <source>
        <dbReference type="Pfam" id="PF08281"/>
    </source>
</evidence>
<evidence type="ECO:0000313" key="9">
    <source>
        <dbReference type="EMBL" id="GJD96164.1"/>
    </source>
</evidence>
<feature type="domain" description="RNA polymerase sigma-70 region 2" evidence="7">
    <location>
        <begin position="78"/>
        <end position="140"/>
    </location>
</feature>
<evidence type="ECO:0000256" key="3">
    <source>
        <dbReference type="ARBA" id="ARBA00023082"/>
    </source>
</evidence>
<reference evidence="9" key="2">
    <citation type="submission" date="2021-08" db="EMBL/GenBank/DDBJ databases">
        <authorList>
            <person name="Tani A."/>
            <person name="Ola A."/>
            <person name="Ogura Y."/>
            <person name="Katsura K."/>
            <person name="Hayashi T."/>
        </authorList>
    </citation>
    <scope>NUCLEOTIDE SEQUENCE</scope>
    <source>
        <strain evidence="9">DSM 19015</strain>
    </source>
</reference>
<keyword evidence="2 6" id="KW-0805">Transcription regulation</keyword>
<dbReference type="Proteomes" id="UP001055125">
    <property type="component" value="Unassembled WGS sequence"/>
</dbReference>
<accession>A0ABQ4S2L8</accession>
<dbReference type="InterPro" id="IPR039425">
    <property type="entry name" value="RNA_pol_sigma-70-like"/>
</dbReference>
<feature type="domain" description="RNA polymerase sigma factor 70 region 4 type 2" evidence="8">
    <location>
        <begin position="167"/>
        <end position="218"/>
    </location>
</feature>
<organism evidence="9 10">
    <name type="scientific">Methylobacterium iners</name>
    <dbReference type="NCBI Taxonomy" id="418707"/>
    <lineage>
        <taxon>Bacteria</taxon>
        <taxon>Pseudomonadati</taxon>
        <taxon>Pseudomonadota</taxon>
        <taxon>Alphaproteobacteria</taxon>
        <taxon>Hyphomicrobiales</taxon>
        <taxon>Methylobacteriaceae</taxon>
        <taxon>Methylobacterium</taxon>
    </lineage>
</organism>
<dbReference type="InterPro" id="IPR036388">
    <property type="entry name" value="WH-like_DNA-bd_sf"/>
</dbReference>
<dbReference type="Pfam" id="PF08281">
    <property type="entry name" value="Sigma70_r4_2"/>
    <property type="match status" value="1"/>
</dbReference>
<dbReference type="NCBIfam" id="TIGR02937">
    <property type="entry name" value="sigma70-ECF"/>
    <property type="match status" value="1"/>
</dbReference>
<comment type="similarity">
    <text evidence="1 6">Belongs to the sigma-70 factor family. ECF subfamily.</text>
</comment>
<keyword evidence="4 6" id="KW-0238">DNA-binding</keyword>
<dbReference type="InterPro" id="IPR013249">
    <property type="entry name" value="RNA_pol_sigma70_r4_t2"/>
</dbReference>
<evidence type="ECO:0000313" key="10">
    <source>
        <dbReference type="Proteomes" id="UP001055125"/>
    </source>
</evidence>
<comment type="caution">
    <text evidence="9">The sequence shown here is derived from an EMBL/GenBank/DDBJ whole genome shotgun (WGS) entry which is preliminary data.</text>
</comment>
<keyword evidence="3 6" id="KW-0731">Sigma factor</keyword>
<dbReference type="InterPro" id="IPR014284">
    <property type="entry name" value="RNA_pol_sigma-70_dom"/>
</dbReference>
<evidence type="ECO:0000256" key="6">
    <source>
        <dbReference type="RuleBase" id="RU000716"/>
    </source>
</evidence>
<evidence type="ECO:0000259" key="7">
    <source>
        <dbReference type="Pfam" id="PF04542"/>
    </source>
</evidence>
<keyword evidence="10" id="KW-1185">Reference proteome</keyword>
<reference evidence="9" key="1">
    <citation type="journal article" date="2021" name="Front. Microbiol.">
        <title>Comprehensive Comparative Genomics and Phenotyping of Methylobacterium Species.</title>
        <authorList>
            <person name="Alessa O."/>
            <person name="Ogura Y."/>
            <person name="Fujitani Y."/>
            <person name="Takami H."/>
            <person name="Hayashi T."/>
            <person name="Sahin N."/>
            <person name="Tani A."/>
        </authorList>
    </citation>
    <scope>NUCLEOTIDE SEQUENCE</scope>
    <source>
        <strain evidence="9">DSM 19015</strain>
    </source>
</reference>
<dbReference type="PROSITE" id="PS01063">
    <property type="entry name" value="SIGMA70_ECF"/>
    <property type="match status" value="1"/>
</dbReference>
<dbReference type="InterPro" id="IPR013325">
    <property type="entry name" value="RNA_pol_sigma_r2"/>
</dbReference>
<dbReference type="PANTHER" id="PTHR43133:SF25">
    <property type="entry name" value="RNA POLYMERASE SIGMA FACTOR RFAY-RELATED"/>
    <property type="match status" value="1"/>
</dbReference>
<proteinExistence type="inferred from homology"/>
<dbReference type="Pfam" id="PF04542">
    <property type="entry name" value="Sigma70_r2"/>
    <property type="match status" value="1"/>
</dbReference>
<dbReference type="PANTHER" id="PTHR43133">
    <property type="entry name" value="RNA POLYMERASE ECF-TYPE SIGMA FACTO"/>
    <property type="match status" value="1"/>
</dbReference>
<evidence type="ECO:0000256" key="5">
    <source>
        <dbReference type="ARBA" id="ARBA00023163"/>
    </source>
</evidence>
<dbReference type="SUPFAM" id="SSF88659">
    <property type="entry name" value="Sigma3 and sigma4 domains of RNA polymerase sigma factors"/>
    <property type="match status" value="1"/>
</dbReference>
<dbReference type="RefSeq" id="WP_238245277.1">
    <property type="nucleotide sequence ID" value="NZ_BPQP01000056.1"/>
</dbReference>
<dbReference type="InterPro" id="IPR007627">
    <property type="entry name" value="RNA_pol_sigma70_r2"/>
</dbReference>
<dbReference type="InterPro" id="IPR000838">
    <property type="entry name" value="RNA_pol_sigma70_ECF_CS"/>
</dbReference>
<gene>
    <name evidence="9" type="ORF">OCOJLMKI_3383</name>
</gene>
<dbReference type="CDD" id="cd06171">
    <property type="entry name" value="Sigma70_r4"/>
    <property type="match status" value="1"/>
</dbReference>
<dbReference type="SUPFAM" id="SSF88946">
    <property type="entry name" value="Sigma2 domain of RNA polymerase sigma factors"/>
    <property type="match status" value="1"/>
</dbReference>
<dbReference type="Gene3D" id="1.10.1740.10">
    <property type="match status" value="1"/>
</dbReference>